<proteinExistence type="predicted"/>
<name>A0A6D2K6W7_9BRAS</name>
<dbReference type="EMBL" id="CACVBM020001285">
    <property type="protein sequence ID" value="CAA7043646.1"/>
    <property type="molecule type" value="Genomic_DNA"/>
</dbReference>
<feature type="region of interest" description="Disordered" evidence="1">
    <location>
        <begin position="40"/>
        <end position="65"/>
    </location>
</feature>
<evidence type="ECO:0000313" key="3">
    <source>
        <dbReference type="Proteomes" id="UP000467841"/>
    </source>
</evidence>
<sequence length="124" mass="14358">MELLTRSPLLTTLKLVDKSKSQTENSRAYFRITAEPTYQFGKQRPAVGQTKSRSQSRARPYRANRKALPCGRVARLMYRGRSRHPTRKASSLVFQLKNYKISRNVAISNHDWNIHNNTNRAANR</sequence>
<protein>
    <submittedName>
        <fullName evidence="2">Uncharacterized protein</fullName>
    </submittedName>
</protein>
<reference evidence="2" key="1">
    <citation type="submission" date="2020-01" db="EMBL/GenBank/DDBJ databases">
        <authorList>
            <person name="Mishra B."/>
        </authorList>
    </citation>
    <scope>NUCLEOTIDE SEQUENCE [LARGE SCALE GENOMIC DNA]</scope>
</reference>
<gene>
    <name evidence="2" type="ORF">MERR_LOCUS30881</name>
</gene>
<keyword evidence="3" id="KW-1185">Reference proteome</keyword>
<dbReference type="AlphaFoldDB" id="A0A6D2K6W7"/>
<evidence type="ECO:0000256" key="1">
    <source>
        <dbReference type="SAM" id="MobiDB-lite"/>
    </source>
</evidence>
<evidence type="ECO:0000313" key="2">
    <source>
        <dbReference type="EMBL" id="CAA7043646.1"/>
    </source>
</evidence>
<comment type="caution">
    <text evidence="2">The sequence shown here is derived from an EMBL/GenBank/DDBJ whole genome shotgun (WGS) entry which is preliminary data.</text>
</comment>
<dbReference type="Proteomes" id="UP000467841">
    <property type="component" value="Unassembled WGS sequence"/>
</dbReference>
<organism evidence="2 3">
    <name type="scientific">Microthlaspi erraticum</name>
    <dbReference type="NCBI Taxonomy" id="1685480"/>
    <lineage>
        <taxon>Eukaryota</taxon>
        <taxon>Viridiplantae</taxon>
        <taxon>Streptophyta</taxon>
        <taxon>Embryophyta</taxon>
        <taxon>Tracheophyta</taxon>
        <taxon>Spermatophyta</taxon>
        <taxon>Magnoliopsida</taxon>
        <taxon>eudicotyledons</taxon>
        <taxon>Gunneridae</taxon>
        <taxon>Pentapetalae</taxon>
        <taxon>rosids</taxon>
        <taxon>malvids</taxon>
        <taxon>Brassicales</taxon>
        <taxon>Brassicaceae</taxon>
        <taxon>Coluteocarpeae</taxon>
        <taxon>Microthlaspi</taxon>
    </lineage>
</organism>
<feature type="compositionally biased region" description="Basic residues" evidence="1">
    <location>
        <begin position="54"/>
        <end position="65"/>
    </location>
</feature>
<accession>A0A6D2K6W7</accession>